<proteinExistence type="predicted"/>
<gene>
    <name evidence="1" type="ORF">MRB53_026952</name>
</gene>
<sequence length="248" mass="27155">MYAQNGEASSSEFVFDEMGVKNIVWWTAMIVGYVQNGFYLKSLDVFWRMVISGTQPNALAPVSILPACVGLEYLKLGQLIHGYGIKLGLDSDLPLVNSMIALYGKCGNVEIARSLLDSMGVRNMVSWNAMIATYEQNDMDSEAIKLFQKMQNEKVEFDHITVASIISACASLGALNTGKWVHELANSKGLESNVAVTNALLDMYAKCGSVDLARNVFDKLPKKGVVSWSAVIGICGSWARRRCPQALL</sequence>
<reference evidence="1 2" key="1">
    <citation type="journal article" date="2022" name="Hortic Res">
        <title>A haplotype resolved chromosomal level avocado genome allows analysis of novel avocado genes.</title>
        <authorList>
            <person name="Nath O."/>
            <person name="Fletcher S.J."/>
            <person name="Hayward A."/>
            <person name="Shaw L.M."/>
            <person name="Masouleh A.K."/>
            <person name="Furtado A."/>
            <person name="Henry R.J."/>
            <person name="Mitter N."/>
        </authorList>
    </citation>
    <scope>NUCLEOTIDE SEQUENCE [LARGE SCALE GENOMIC DNA]</scope>
    <source>
        <strain evidence="2">cv. Hass</strain>
    </source>
</reference>
<keyword evidence="2" id="KW-1185">Reference proteome</keyword>
<dbReference type="EMBL" id="CM056816">
    <property type="protein sequence ID" value="KAJ8633616.1"/>
    <property type="molecule type" value="Genomic_DNA"/>
</dbReference>
<protein>
    <submittedName>
        <fullName evidence="1">Uncharacterized protein</fullName>
    </submittedName>
</protein>
<evidence type="ECO:0000313" key="1">
    <source>
        <dbReference type="EMBL" id="KAJ8633616.1"/>
    </source>
</evidence>
<organism evidence="1 2">
    <name type="scientific">Persea americana</name>
    <name type="common">Avocado</name>
    <dbReference type="NCBI Taxonomy" id="3435"/>
    <lineage>
        <taxon>Eukaryota</taxon>
        <taxon>Viridiplantae</taxon>
        <taxon>Streptophyta</taxon>
        <taxon>Embryophyta</taxon>
        <taxon>Tracheophyta</taxon>
        <taxon>Spermatophyta</taxon>
        <taxon>Magnoliopsida</taxon>
        <taxon>Magnoliidae</taxon>
        <taxon>Laurales</taxon>
        <taxon>Lauraceae</taxon>
        <taxon>Persea</taxon>
    </lineage>
</organism>
<name>A0ACC2LJK4_PERAE</name>
<accession>A0ACC2LJK4</accession>
<evidence type="ECO:0000313" key="2">
    <source>
        <dbReference type="Proteomes" id="UP001234297"/>
    </source>
</evidence>
<comment type="caution">
    <text evidence="1">The sequence shown here is derived from an EMBL/GenBank/DDBJ whole genome shotgun (WGS) entry which is preliminary data.</text>
</comment>
<dbReference type="Proteomes" id="UP001234297">
    <property type="component" value="Chromosome 8"/>
</dbReference>